<sequence>MAATWNLMSWMEKKHEFLQEPTEHKVDISTLNETRKKGKEKLRVRRYIMIYSRAPMKIKERWGVGVLKHENFEKISKCRPENFHIISVYALDISKSREKREKFYNNLQIAINKIPTNERAPA</sequence>
<dbReference type="Proteomes" id="UP001566132">
    <property type="component" value="Unassembled WGS sequence"/>
</dbReference>
<dbReference type="EMBL" id="JBDJPC010000008">
    <property type="protein sequence ID" value="KAL1493272.1"/>
    <property type="molecule type" value="Genomic_DNA"/>
</dbReference>
<keyword evidence="2" id="KW-1185">Reference proteome</keyword>
<organism evidence="1 2">
    <name type="scientific">Hypothenemus hampei</name>
    <name type="common">Coffee berry borer</name>
    <dbReference type="NCBI Taxonomy" id="57062"/>
    <lineage>
        <taxon>Eukaryota</taxon>
        <taxon>Metazoa</taxon>
        <taxon>Ecdysozoa</taxon>
        <taxon>Arthropoda</taxon>
        <taxon>Hexapoda</taxon>
        <taxon>Insecta</taxon>
        <taxon>Pterygota</taxon>
        <taxon>Neoptera</taxon>
        <taxon>Endopterygota</taxon>
        <taxon>Coleoptera</taxon>
        <taxon>Polyphaga</taxon>
        <taxon>Cucujiformia</taxon>
        <taxon>Curculionidae</taxon>
        <taxon>Scolytinae</taxon>
        <taxon>Hypothenemus</taxon>
    </lineage>
</organism>
<proteinExistence type="predicted"/>
<gene>
    <name evidence="1" type="ORF">ABEB36_011356</name>
</gene>
<dbReference type="AlphaFoldDB" id="A0ABD1EF64"/>
<dbReference type="InterPro" id="IPR036691">
    <property type="entry name" value="Endo/exonu/phosph_ase_sf"/>
</dbReference>
<accession>A0ABD1EF64</accession>
<dbReference type="Gene3D" id="3.60.10.10">
    <property type="entry name" value="Endonuclease/exonuclease/phosphatase"/>
    <property type="match status" value="1"/>
</dbReference>
<evidence type="ECO:0000313" key="1">
    <source>
        <dbReference type="EMBL" id="KAL1493272.1"/>
    </source>
</evidence>
<reference evidence="1 2" key="1">
    <citation type="submission" date="2024-05" db="EMBL/GenBank/DDBJ databases">
        <title>Genetic variation in Jamaican populations of the coffee berry borer (Hypothenemus hampei).</title>
        <authorList>
            <person name="Errbii M."/>
            <person name="Myrie A."/>
        </authorList>
    </citation>
    <scope>NUCLEOTIDE SEQUENCE [LARGE SCALE GENOMIC DNA]</scope>
    <source>
        <strain evidence="1">JA-Hopewell-2020-01-JO</strain>
        <tissue evidence="1">Whole body</tissue>
    </source>
</reference>
<evidence type="ECO:0000313" key="2">
    <source>
        <dbReference type="Proteomes" id="UP001566132"/>
    </source>
</evidence>
<dbReference type="SUPFAM" id="SSF56219">
    <property type="entry name" value="DNase I-like"/>
    <property type="match status" value="1"/>
</dbReference>
<comment type="caution">
    <text evidence="1">The sequence shown here is derived from an EMBL/GenBank/DDBJ whole genome shotgun (WGS) entry which is preliminary data.</text>
</comment>
<protein>
    <submittedName>
        <fullName evidence="1">Uncharacterized protein</fullName>
    </submittedName>
</protein>
<name>A0ABD1EF64_HYPHA</name>